<evidence type="ECO:0000313" key="4">
    <source>
        <dbReference type="Proteomes" id="UP000054007"/>
    </source>
</evidence>
<evidence type="ECO:0000256" key="1">
    <source>
        <dbReference type="SAM" id="Coils"/>
    </source>
</evidence>
<protein>
    <submittedName>
        <fullName evidence="3">Uncharacterized protein</fullName>
    </submittedName>
</protein>
<proteinExistence type="predicted"/>
<gene>
    <name evidence="3" type="ORF">CYLTODRAFT_415662</name>
</gene>
<feature type="coiled-coil region" evidence="1">
    <location>
        <begin position="15"/>
        <end position="42"/>
    </location>
</feature>
<keyword evidence="1" id="KW-0175">Coiled coil</keyword>
<accession>A0A0D7ASA3</accession>
<name>A0A0D7ASA3_9AGAR</name>
<dbReference type="AlphaFoldDB" id="A0A0D7ASA3"/>
<organism evidence="3 4">
    <name type="scientific">Cylindrobasidium torrendii FP15055 ss-10</name>
    <dbReference type="NCBI Taxonomy" id="1314674"/>
    <lineage>
        <taxon>Eukaryota</taxon>
        <taxon>Fungi</taxon>
        <taxon>Dikarya</taxon>
        <taxon>Basidiomycota</taxon>
        <taxon>Agaricomycotina</taxon>
        <taxon>Agaricomycetes</taxon>
        <taxon>Agaricomycetidae</taxon>
        <taxon>Agaricales</taxon>
        <taxon>Marasmiineae</taxon>
        <taxon>Physalacriaceae</taxon>
        <taxon>Cylindrobasidium</taxon>
    </lineage>
</organism>
<evidence type="ECO:0000313" key="3">
    <source>
        <dbReference type="EMBL" id="KIY61112.1"/>
    </source>
</evidence>
<sequence>MAKGVLPPADAAEGMKNTQKEIKNAQKEMKNAQQRRLNQEKFAAVEIKLEVSKALFNGRRCFPPPSTMQASPTEDILQAISRASGLLTTITVLGGSGEGGIRSSTSKSSSSLSVSVSSACGRGWRSSVRPAEAPIKTKTTGNIGDEPSAFAPQSASGDKHPASRFLVKEERIRSNPLHPIPENNDALLLKRGLKTSVIQVCYNIAHRKATSSSELVRRIVAVSSNWCFAAPNFTATDTPFLLAPTTRRAADLLPTRTNWGNDVRKAKEILILRRVPLQKLSFILPVLYTHSSLHPFNQIYHAKTPDPVFADDEGLQIVGYKACWWWRWWCEMKTKKMKSRTCDAGDNIRVRAAAKTSARGDEKTGYTSVTVEGPLLGPSRSKEPAIWPSAEGGGR</sequence>
<keyword evidence="4" id="KW-1185">Reference proteome</keyword>
<feature type="region of interest" description="Disordered" evidence="2">
    <location>
        <begin position="354"/>
        <end position="395"/>
    </location>
</feature>
<evidence type="ECO:0000256" key="2">
    <source>
        <dbReference type="SAM" id="MobiDB-lite"/>
    </source>
</evidence>
<reference evidence="3 4" key="1">
    <citation type="journal article" date="2015" name="Fungal Genet. Biol.">
        <title>Evolution of novel wood decay mechanisms in Agaricales revealed by the genome sequences of Fistulina hepatica and Cylindrobasidium torrendii.</title>
        <authorList>
            <person name="Floudas D."/>
            <person name="Held B.W."/>
            <person name="Riley R."/>
            <person name="Nagy L.G."/>
            <person name="Koehler G."/>
            <person name="Ransdell A.S."/>
            <person name="Younus H."/>
            <person name="Chow J."/>
            <person name="Chiniquy J."/>
            <person name="Lipzen A."/>
            <person name="Tritt A."/>
            <person name="Sun H."/>
            <person name="Haridas S."/>
            <person name="LaButti K."/>
            <person name="Ohm R.A."/>
            <person name="Kues U."/>
            <person name="Blanchette R.A."/>
            <person name="Grigoriev I.V."/>
            <person name="Minto R.E."/>
            <person name="Hibbett D.S."/>
        </authorList>
    </citation>
    <scope>NUCLEOTIDE SEQUENCE [LARGE SCALE GENOMIC DNA]</scope>
    <source>
        <strain evidence="3 4">FP15055 ss-10</strain>
    </source>
</reference>
<feature type="region of interest" description="Disordered" evidence="2">
    <location>
        <begin position="128"/>
        <end position="160"/>
    </location>
</feature>
<dbReference type="EMBL" id="KN881048">
    <property type="protein sequence ID" value="KIY61112.1"/>
    <property type="molecule type" value="Genomic_DNA"/>
</dbReference>
<dbReference type="Proteomes" id="UP000054007">
    <property type="component" value="Unassembled WGS sequence"/>
</dbReference>